<dbReference type="Proteomes" id="UP000586042">
    <property type="component" value="Unassembled WGS sequence"/>
</dbReference>
<evidence type="ECO:0000256" key="1">
    <source>
        <dbReference type="ARBA" id="ARBA00023122"/>
    </source>
</evidence>
<name>A0A7Y6I748_9ACTN</name>
<evidence type="ECO:0000259" key="3">
    <source>
        <dbReference type="PROSITE" id="PS50914"/>
    </source>
</evidence>
<dbReference type="Pfam" id="PF04972">
    <property type="entry name" value="BON"/>
    <property type="match status" value="1"/>
</dbReference>
<organism evidence="5 6">
    <name type="scientific">Nonomuraea montanisoli</name>
    <dbReference type="NCBI Taxonomy" id="2741721"/>
    <lineage>
        <taxon>Bacteria</taxon>
        <taxon>Bacillati</taxon>
        <taxon>Actinomycetota</taxon>
        <taxon>Actinomycetes</taxon>
        <taxon>Streptosporangiales</taxon>
        <taxon>Streptosporangiaceae</taxon>
        <taxon>Nonomuraea</taxon>
    </lineage>
</organism>
<dbReference type="InterPro" id="IPR046342">
    <property type="entry name" value="CBS_dom_sf"/>
</dbReference>
<dbReference type="AlphaFoldDB" id="A0A7Y6I748"/>
<evidence type="ECO:0000313" key="5">
    <source>
        <dbReference type="EMBL" id="NUW31659.1"/>
    </source>
</evidence>
<dbReference type="InterPro" id="IPR000644">
    <property type="entry name" value="CBS_dom"/>
</dbReference>
<keyword evidence="1 2" id="KW-0129">CBS domain</keyword>
<dbReference type="EMBL" id="JABWGN010000003">
    <property type="protein sequence ID" value="NUW31659.1"/>
    <property type="molecule type" value="Genomic_DNA"/>
</dbReference>
<dbReference type="Gene3D" id="3.10.580.10">
    <property type="entry name" value="CBS-domain"/>
    <property type="match status" value="1"/>
</dbReference>
<feature type="domain" description="CBS" evidence="4">
    <location>
        <begin position="9"/>
        <end position="69"/>
    </location>
</feature>
<keyword evidence="6" id="KW-1185">Reference proteome</keyword>
<dbReference type="Pfam" id="PF00571">
    <property type="entry name" value="CBS"/>
    <property type="match status" value="2"/>
</dbReference>
<protein>
    <submittedName>
        <fullName evidence="5">CBS domain-containing protein</fullName>
    </submittedName>
</protein>
<dbReference type="PROSITE" id="PS50914">
    <property type="entry name" value="BON"/>
    <property type="match status" value="1"/>
</dbReference>
<evidence type="ECO:0000259" key="4">
    <source>
        <dbReference type="PROSITE" id="PS51371"/>
    </source>
</evidence>
<evidence type="ECO:0000313" key="6">
    <source>
        <dbReference type="Proteomes" id="UP000586042"/>
    </source>
</evidence>
<dbReference type="SUPFAM" id="SSF54631">
    <property type="entry name" value="CBS-domain pair"/>
    <property type="match status" value="1"/>
</dbReference>
<evidence type="ECO:0000256" key="2">
    <source>
        <dbReference type="PROSITE-ProRule" id="PRU00703"/>
    </source>
</evidence>
<dbReference type="InterPro" id="IPR007055">
    <property type="entry name" value="BON_dom"/>
</dbReference>
<dbReference type="SMART" id="SM00116">
    <property type="entry name" value="CBS"/>
    <property type="match status" value="2"/>
</dbReference>
<comment type="caution">
    <text evidence="5">The sequence shown here is derived from an EMBL/GenBank/DDBJ whole genome shotgun (WGS) entry which is preliminary data.</text>
</comment>
<dbReference type="Gene3D" id="3.30.1340.30">
    <property type="match status" value="1"/>
</dbReference>
<feature type="domain" description="BON" evidence="3">
    <location>
        <begin position="145"/>
        <end position="212"/>
    </location>
</feature>
<gene>
    <name evidence="5" type="ORF">HTZ77_09490</name>
</gene>
<dbReference type="PANTHER" id="PTHR43080">
    <property type="entry name" value="CBS DOMAIN-CONTAINING PROTEIN CBSX3, MITOCHONDRIAL"/>
    <property type="match status" value="1"/>
</dbReference>
<reference evidence="5 6" key="1">
    <citation type="submission" date="2020-06" db="EMBL/GenBank/DDBJ databases">
        <title>Nonomuraea sp. SMC257, a novel actinomycete isolated from soil.</title>
        <authorList>
            <person name="Chanama M."/>
        </authorList>
    </citation>
    <scope>NUCLEOTIDE SEQUENCE [LARGE SCALE GENOMIC DNA]</scope>
    <source>
        <strain evidence="5 6">SMC257</strain>
    </source>
</reference>
<proteinExistence type="predicted"/>
<dbReference type="RefSeq" id="WP_175589094.1">
    <property type="nucleotide sequence ID" value="NZ_JABWGN010000003.1"/>
</dbReference>
<accession>A0A7Y6I748</accession>
<sequence length="222" mass="23445">MSITVKDVMGRMAIAVREDAPFSDILTAMRLGAVGAVTVIDADRRPVGIVSEDDLLLKEAGDGRSGIPLFGARRRRREHEKAAGVTAAQLMTAPAVTVTPGTPVRDAARSMRDRRIKQLPVIDPVTGRVIGTLHQRDVLRVFTRPAAELEADVLAALPDPADTGGDLSVEVDRGVVTIRGRAGSVSQAAATAEALRAVDGVVDVVSKLDVAPEDRLIVPPLL</sequence>
<dbReference type="PANTHER" id="PTHR43080:SF29">
    <property type="entry name" value="OS02G0818000 PROTEIN"/>
    <property type="match status" value="1"/>
</dbReference>
<dbReference type="InterPro" id="IPR051257">
    <property type="entry name" value="Diverse_CBS-Domain"/>
</dbReference>
<dbReference type="PROSITE" id="PS51371">
    <property type="entry name" value="CBS"/>
    <property type="match status" value="2"/>
</dbReference>
<feature type="domain" description="CBS" evidence="4">
    <location>
        <begin position="91"/>
        <end position="148"/>
    </location>
</feature>